<protein>
    <recommendedName>
        <fullName evidence="4">Secreted protein</fullName>
    </recommendedName>
</protein>
<evidence type="ECO:0000313" key="2">
    <source>
        <dbReference type="EMBL" id="GIY40280.1"/>
    </source>
</evidence>
<accession>A0AAV4T685</accession>
<evidence type="ECO:0008006" key="4">
    <source>
        <dbReference type="Google" id="ProtNLM"/>
    </source>
</evidence>
<evidence type="ECO:0000313" key="3">
    <source>
        <dbReference type="Proteomes" id="UP001054945"/>
    </source>
</evidence>
<dbReference type="Proteomes" id="UP001054945">
    <property type="component" value="Unassembled WGS sequence"/>
</dbReference>
<keyword evidence="3" id="KW-1185">Reference proteome</keyword>
<proteinExistence type="predicted"/>
<comment type="caution">
    <text evidence="2">The sequence shown here is derived from an EMBL/GenBank/DDBJ whole genome shotgun (WGS) entry which is preliminary data.</text>
</comment>
<dbReference type="EMBL" id="BPLR01010593">
    <property type="protein sequence ID" value="GIY40280.1"/>
    <property type="molecule type" value="Genomic_DNA"/>
</dbReference>
<dbReference type="AlphaFoldDB" id="A0AAV4T685"/>
<gene>
    <name evidence="2" type="ORF">CEXT_202141</name>
</gene>
<sequence length="134" mass="15043">MKAIALMIAMWRSFDIISGGDTWCSLKCACHISRHLFDKGLVRSRSHPSFLRTGPFTVVLKPALVVSQSSITMTEESRSLDKRLHSPKSDSEDEHVVRDERAAAVTLGGWEERRTVFVSCKQKRGGSAFSRMVF</sequence>
<evidence type="ECO:0000256" key="1">
    <source>
        <dbReference type="SAM" id="MobiDB-lite"/>
    </source>
</evidence>
<name>A0AAV4T685_CAEEX</name>
<feature type="region of interest" description="Disordered" evidence="1">
    <location>
        <begin position="75"/>
        <end position="97"/>
    </location>
</feature>
<reference evidence="2 3" key="1">
    <citation type="submission" date="2021-06" db="EMBL/GenBank/DDBJ databases">
        <title>Caerostris extrusa draft genome.</title>
        <authorList>
            <person name="Kono N."/>
            <person name="Arakawa K."/>
        </authorList>
    </citation>
    <scope>NUCLEOTIDE SEQUENCE [LARGE SCALE GENOMIC DNA]</scope>
</reference>
<organism evidence="2 3">
    <name type="scientific">Caerostris extrusa</name>
    <name type="common">Bark spider</name>
    <name type="synonym">Caerostris bankana</name>
    <dbReference type="NCBI Taxonomy" id="172846"/>
    <lineage>
        <taxon>Eukaryota</taxon>
        <taxon>Metazoa</taxon>
        <taxon>Ecdysozoa</taxon>
        <taxon>Arthropoda</taxon>
        <taxon>Chelicerata</taxon>
        <taxon>Arachnida</taxon>
        <taxon>Araneae</taxon>
        <taxon>Araneomorphae</taxon>
        <taxon>Entelegynae</taxon>
        <taxon>Araneoidea</taxon>
        <taxon>Araneidae</taxon>
        <taxon>Caerostris</taxon>
    </lineage>
</organism>